<dbReference type="KEGG" id="cvc:BKX93_10620"/>
<gene>
    <name evidence="1" type="ORF">BKX93_10620</name>
</gene>
<evidence type="ECO:0000313" key="1">
    <source>
        <dbReference type="EMBL" id="AOZ50401.1"/>
    </source>
</evidence>
<sequence>MQCKFKHPFPTRLHIATDQREIFCSFCYFSFNESTNLLYGVWDFLRTRSIWYFTSTCKRLSISQKQVALSHLYFLHYFL</sequence>
<dbReference type="EMBL" id="CP017707">
    <property type="protein sequence ID" value="AOZ50401.1"/>
    <property type="molecule type" value="Genomic_DNA"/>
</dbReference>
<organism evidence="1 2">
    <name type="scientific">Chromobacterium vaccinii</name>
    <dbReference type="NCBI Taxonomy" id="1108595"/>
    <lineage>
        <taxon>Bacteria</taxon>
        <taxon>Pseudomonadati</taxon>
        <taxon>Pseudomonadota</taxon>
        <taxon>Betaproteobacteria</taxon>
        <taxon>Neisseriales</taxon>
        <taxon>Chromobacteriaceae</taxon>
        <taxon>Chromobacterium</taxon>
    </lineage>
</organism>
<accession>A0A1D9LGK9</accession>
<proteinExistence type="predicted"/>
<reference evidence="1 2" key="1">
    <citation type="submission" date="2016-10" db="EMBL/GenBank/DDBJ databases">
        <title>Chromobacterium muskegensis sp. nov., an insecticidal bacterium isolated from Sphagnum bogs.</title>
        <authorList>
            <person name="Sparks M.E."/>
            <person name="Blackburn M.B."/>
            <person name="Gundersen-Rindal D.E."/>
            <person name="Mitchell A."/>
            <person name="Farrar R."/>
            <person name="Kuhar D."/>
        </authorList>
    </citation>
    <scope>NUCLEOTIDE SEQUENCE [LARGE SCALE GENOMIC DNA]</scope>
    <source>
        <strain evidence="1 2">21-1</strain>
    </source>
</reference>
<dbReference type="Proteomes" id="UP000178776">
    <property type="component" value="Chromosome"/>
</dbReference>
<name>A0A1D9LGK9_9NEIS</name>
<protein>
    <submittedName>
        <fullName evidence="1">Uncharacterized protein</fullName>
    </submittedName>
</protein>
<dbReference type="AlphaFoldDB" id="A0A1D9LGK9"/>
<evidence type="ECO:0000313" key="2">
    <source>
        <dbReference type="Proteomes" id="UP000178776"/>
    </source>
</evidence>